<organism evidence="2 3">
    <name type="scientific">Tenebrio molitor</name>
    <name type="common">Yellow mealworm beetle</name>
    <dbReference type="NCBI Taxonomy" id="7067"/>
    <lineage>
        <taxon>Eukaryota</taxon>
        <taxon>Metazoa</taxon>
        <taxon>Ecdysozoa</taxon>
        <taxon>Arthropoda</taxon>
        <taxon>Hexapoda</taxon>
        <taxon>Insecta</taxon>
        <taxon>Pterygota</taxon>
        <taxon>Neoptera</taxon>
        <taxon>Endopterygota</taxon>
        <taxon>Coleoptera</taxon>
        <taxon>Polyphaga</taxon>
        <taxon>Cucujiformia</taxon>
        <taxon>Tenebrionidae</taxon>
        <taxon>Tenebrio</taxon>
    </lineage>
</organism>
<evidence type="ECO:0000313" key="3">
    <source>
        <dbReference type="Proteomes" id="UP000719412"/>
    </source>
</evidence>
<protein>
    <recommendedName>
        <fullName evidence="1">Calponin-homology (CH) domain-containing protein</fullName>
    </recommendedName>
</protein>
<dbReference type="InterPro" id="IPR001715">
    <property type="entry name" value="CH_dom"/>
</dbReference>
<proteinExistence type="predicted"/>
<dbReference type="AlphaFoldDB" id="A0A8J6LGX5"/>
<dbReference type="SUPFAM" id="SSF47576">
    <property type="entry name" value="Calponin-homology domain, CH-domain"/>
    <property type="match status" value="1"/>
</dbReference>
<dbReference type="PANTHER" id="PTHR23167">
    <property type="entry name" value="CALPONIN HOMOLOGY DOMAIN-CONTAINING PROTEIN DDB_G0272472-RELATED"/>
    <property type="match status" value="1"/>
</dbReference>
<evidence type="ECO:0000313" key="2">
    <source>
        <dbReference type="EMBL" id="KAH0822324.1"/>
    </source>
</evidence>
<comment type="caution">
    <text evidence="2">The sequence shown here is derived from an EMBL/GenBank/DDBJ whole genome shotgun (WGS) entry which is preliminary data.</text>
</comment>
<accession>A0A8J6LGX5</accession>
<dbReference type="InterPro" id="IPR050540">
    <property type="entry name" value="F-actin_Monoox_Mical"/>
</dbReference>
<dbReference type="InterPro" id="IPR036872">
    <property type="entry name" value="CH_dom_sf"/>
</dbReference>
<keyword evidence="3" id="KW-1185">Reference proteome</keyword>
<feature type="domain" description="Calponin-homology (CH)" evidence="1">
    <location>
        <begin position="4"/>
        <end position="96"/>
    </location>
</feature>
<reference evidence="2" key="2">
    <citation type="submission" date="2021-08" db="EMBL/GenBank/DDBJ databases">
        <authorList>
            <person name="Eriksson T."/>
        </authorList>
    </citation>
    <scope>NUCLEOTIDE SEQUENCE</scope>
    <source>
        <strain evidence="2">Stoneville</strain>
        <tissue evidence="2">Whole head</tissue>
    </source>
</reference>
<dbReference type="PROSITE" id="PS50021">
    <property type="entry name" value="CH"/>
    <property type="match status" value="1"/>
</dbReference>
<reference evidence="2" key="1">
    <citation type="journal article" date="2020" name="J Insects Food Feed">
        <title>The yellow mealworm (Tenebrio molitor) genome: a resource for the emerging insects as food and feed industry.</title>
        <authorList>
            <person name="Eriksson T."/>
            <person name="Andere A."/>
            <person name="Kelstrup H."/>
            <person name="Emery V."/>
            <person name="Picard C."/>
        </authorList>
    </citation>
    <scope>NUCLEOTIDE SEQUENCE</scope>
    <source>
        <strain evidence="2">Stoneville</strain>
        <tissue evidence="2">Whole head</tissue>
    </source>
</reference>
<dbReference type="PANTHER" id="PTHR23167:SF84">
    <property type="entry name" value="ALPHA ACTININ 3-RELATED"/>
    <property type="match status" value="1"/>
</dbReference>
<evidence type="ECO:0000259" key="1">
    <source>
        <dbReference type="PROSITE" id="PS50021"/>
    </source>
</evidence>
<dbReference type="Gene3D" id="1.10.418.10">
    <property type="entry name" value="Calponin-like domain"/>
    <property type="match status" value="1"/>
</dbReference>
<dbReference type="EMBL" id="JABDTM020002950">
    <property type="protein sequence ID" value="KAH0822324.1"/>
    <property type="molecule type" value="Genomic_DNA"/>
</dbReference>
<gene>
    <name evidence="2" type="ORF">GEV33_000467</name>
</gene>
<name>A0A8J6LGX5_TENMO</name>
<sequence length="96" mass="10665">MGERKGTKGLELWCRRMTEGYPGVNVVNMTTSWRDGLAFCAMIHHFRPDLMLVVAGRTWSNAKGSISANPFQLSFFESGGIVLLHCFETVLLSTPS</sequence>
<dbReference type="Proteomes" id="UP000719412">
    <property type="component" value="Unassembled WGS sequence"/>
</dbReference>
<dbReference type="Pfam" id="PF00307">
    <property type="entry name" value="CH"/>
    <property type="match status" value="1"/>
</dbReference>